<accession>A0ABP9V4T2</accession>
<sequence>MHICAAEKKVQLLSKPDQAYQNQTARSGLVALSVYPLGVVKDIEGFKKAIRITRVGDWGKNESLMLAQNENGYALYKREQRIIEHKDLAIVLKKRKLTDKEMLVASRKIDRFINDVTNNELMKEAGNINYDVSNNTPFFLVEDMSGDDYRAILISPKNYIHIHEKAEGLIGYFNELLR</sequence>
<organism evidence="1 2">
    <name type="scientific">Rubritalea halochordaticola</name>
    <dbReference type="NCBI Taxonomy" id="714537"/>
    <lineage>
        <taxon>Bacteria</taxon>
        <taxon>Pseudomonadati</taxon>
        <taxon>Verrucomicrobiota</taxon>
        <taxon>Verrucomicrobiia</taxon>
        <taxon>Verrucomicrobiales</taxon>
        <taxon>Rubritaleaceae</taxon>
        <taxon>Rubritalea</taxon>
    </lineage>
</organism>
<evidence type="ECO:0000313" key="2">
    <source>
        <dbReference type="Proteomes" id="UP001424741"/>
    </source>
</evidence>
<keyword evidence="2" id="KW-1185">Reference proteome</keyword>
<comment type="caution">
    <text evidence="1">The sequence shown here is derived from an EMBL/GenBank/DDBJ whole genome shotgun (WGS) entry which is preliminary data.</text>
</comment>
<gene>
    <name evidence="1" type="ORF">Rhal01_03208</name>
</gene>
<proteinExistence type="predicted"/>
<dbReference type="EMBL" id="BAABRL010000011">
    <property type="protein sequence ID" value="GAA5497020.1"/>
    <property type="molecule type" value="Genomic_DNA"/>
</dbReference>
<name>A0ABP9V4T2_9BACT</name>
<protein>
    <submittedName>
        <fullName evidence="1">Uncharacterized protein</fullName>
    </submittedName>
</protein>
<dbReference type="Proteomes" id="UP001424741">
    <property type="component" value="Unassembled WGS sequence"/>
</dbReference>
<reference evidence="1 2" key="1">
    <citation type="submission" date="2024-02" db="EMBL/GenBank/DDBJ databases">
        <title>Rubritalea halochordaticola NBRC 107102.</title>
        <authorList>
            <person name="Ichikawa N."/>
            <person name="Katano-Makiyama Y."/>
            <person name="Hidaka K."/>
        </authorList>
    </citation>
    <scope>NUCLEOTIDE SEQUENCE [LARGE SCALE GENOMIC DNA]</scope>
    <source>
        <strain evidence="1 2">NBRC 107102</strain>
    </source>
</reference>
<evidence type="ECO:0000313" key="1">
    <source>
        <dbReference type="EMBL" id="GAA5497020.1"/>
    </source>
</evidence>